<evidence type="ECO:0000313" key="3">
    <source>
        <dbReference type="Proteomes" id="UP000011087"/>
    </source>
</evidence>
<dbReference type="EMBL" id="JH993205">
    <property type="protein sequence ID" value="EKX32203.1"/>
    <property type="molecule type" value="Genomic_DNA"/>
</dbReference>
<evidence type="ECO:0000313" key="2">
    <source>
        <dbReference type="EnsemblProtists" id="EKX32203"/>
    </source>
</evidence>
<dbReference type="RefSeq" id="XP_005819183.1">
    <property type="nucleotide sequence ID" value="XM_005819126.1"/>
</dbReference>
<sequence>MQRRIGTTKGTGGDCLILEEAAYCDSTFFYETVAPILSIGSTSLLCISTLTSEINFYTRLIKMRDPDTGRPLFAVKCIELACQQCKEDGKSHECVHMLHLVPQWQSGERHRRLKVVMQDRPDLIQSELAGLAFDSLQQAFRVKDIEAMLSQQAPPFVSNQNIYLVVDPAAGGPQSDYAVVSIVRHKGLITVSAGMCACFILANTSGISFARFRRVTKGCV</sequence>
<reference evidence="1 3" key="1">
    <citation type="journal article" date="2012" name="Nature">
        <title>Algal genomes reveal evolutionary mosaicism and the fate of nucleomorphs.</title>
        <authorList>
            <consortium name="DOE Joint Genome Institute"/>
            <person name="Curtis B.A."/>
            <person name="Tanifuji G."/>
            <person name="Burki F."/>
            <person name="Gruber A."/>
            <person name="Irimia M."/>
            <person name="Maruyama S."/>
            <person name="Arias M.C."/>
            <person name="Ball S.G."/>
            <person name="Gile G.H."/>
            <person name="Hirakawa Y."/>
            <person name="Hopkins J.F."/>
            <person name="Kuo A."/>
            <person name="Rensing S.A."/>
            <person name="Schmutz J."/>
            <person name="Symeonidi A."/>
            <person name="Elias M."/>
            <person name="Eveleigh R.J."/>
            <person name="Herman E.K."/>
            <person name="Klute M.J."/>
            <person name="Nakayama T."/>
            <person name="Obornik M."/>
            <person name="Reyes-Prieto A."/>
            <person name="Armbrust E.V."/>
            <person name="Aves S.J."/>
            <person name="Beiko R.G."/>
            <person name="Coutinho P."/>
            <person name="Dacks J.B."/>
            <person name="Durnford D.G."/>
            <person name="Fast N.M."/>
            <person name="Green B.R."/>
            <person name="Grisdale C.J."/>
            <person name="Hempel F."/>
            <person name="Henrissat B."/>
            <person name="Hoppner M.P."/>
            <person name="Ishida K."/>
            <person name="Kim E."/>
            <person name="Koreny L."/>
            <person name="Kroth P.G."/>
            <person name="Liu Y."/>
            <person name="Malik S.B."/>
            <person name="Maier U.G."/>
            <person name="McRose D."/>
            <person name="Mock T."/>
            <person name="Neilson J.A."/>
            <person name="Onodera N.T."/>
            <person name="Poole A.M."/>
            <person name="Pritham E.J."/>
            <person name="Richards T.A."/>
            <person name="Rocap G."/>
            <person name="Roy S.W."/>
            <person name="Sarai C."/>
            <person name="Schaack S."/>
            <person name="Shirato S."/>
            <person name="Slamovits C.H."/>
            <person name="Spencer D.F."/>
            <person name="Suzuki S."/>
            <person name="Worden A.Z."/>
            <person name="Zauner S."/>
            <person name="Barry K."/>
            <person name="Bell C."/>
            <person name="Bharti A.K."/>
            <person name="Crow J.A."/>
            <person name="Grimwood J."/>
            <person name="Kramer R."/>
            <person name="Lindquist E."/>
            <person name="Lucas S."/>
            <person name="Salamov A."/>
            <person name="McFadden G.I."/>
            <person name="Lane C.E."/>
            <person name="Keeling P.J."/>
            <person name="Gray M.W."/>
            <person name="Grigoriev I.V."/>
            <person name="Archibald J.M."/>
        </authorList>
    </citation>
    <scope>NUCLEOTIDE SEQUENCE</scope>
    <source>
        <strain evidence="1 3">CCMP2712</strain>
    </source>
</reference>
<dbReference type="KEGG" id="gtt:GUITHDRAFT_121626"/>
<protein>
    <submittedName>
        <fullName evidence="1 2">Uncharacterized protein</fullName>
    </submittedName>
</protein>
<gene>
    <name evidence="1" type="ORF">GUITHDRAFT_121626</name>
</gene>
<dbReference type="AlphaFoldDB" id="L1I7H8"/>
<accession>L1I7H8</accession>
<keyword evidence="3" id="KW-1185">Reference proteome</keyword>
<evidence type="ECO:0000313" key="1">
    <source>
        <dbReference type="EMBL" id="EKX32203.1"/>
    </source>
</evidence>
<organism evidence="1">
    <name type="scientific">Guillardia theta (strain CCMP2712)</name>
    <name type="common">Cryptophyte</name>
    <dbReference type="NCBI Taxonomy" id="905079"/>
    <lineage>
        <taxon>Eukaryota</taxon>
        <taxon>Cryptophyceae</taxon>
        <taxon>Pyrenomonadales</taxon>
        <taxon>Geminigeraceae</taxon>
        <taxon>Guillardia</taxon>
    </lineage>
</organism>
<proteinExistence type="predicted"/>
<dbReference type="HOGENOM" id="CLU_1258178_0_0_1"/>
<dbReference type="EnsemblProtists" id="EKX32203">
    <property type="protein sequence ID" value="EKX32203"/>
    <property type="gene ID" value="GUITHDRAFT_121626"/>
</dbReference>
<dbReference type="Proteomes" id="UP000011087">
    <property type="component" value="Unassembled WGS sequence"/>
</dbReference>
<name>L1I7H8_GUITC</name>
<reference evidence="2" key="3">
    <citation type="submission" date="2016-03" db="UniProtKB">
        <authorList>
            <consortium name="EnsemblProtists"/>
        </authorList>
    </citation>
    <scope>IDENTIFICATION</scope>
</reference>
<dbReference type="GeneID" id="17288932"/>
<dbReference type="PaxDb" id="55529-EKX32203"/>
<dbReference type="OrthoDB" id="10454401at2759"/>
<reference evidence="3" key="2">
    <citation type="submission" date="2012-11" db="EMBL/GenBank/DDBJ databases">
        <authorList>
            <person name="Kuo A."/>
            <person name="Curtis B.A."/>
            <person name="Tanifuji G."/>
            <person name="Burki F."/>
            <person name="Gruber A."/>
            <person name="Irimia M."/>
            <person name="Maruyama S."/>
            <person name="Arias M.C."/>
            <person name="Ball S.G."/>
            <person name="Gile G.H."/>
            <person name="Hirakawa Y."/>
            <person name="Hopkins J.F."/>
            <person name="Rensing S.A."/>
            <person name="Schmutz J."/>
            <person name="Symeonidi A."/>
            <person name="Elias M."/>
            <person name="Eveleigh R.J."/>
            <person name="Herman E.K."/>
            <person name="Klute M.J."/>
            <person name="Nakayama T."/>
            <person name="Obornik M."/>
            <person name="Reyes-Prieto A."/>
            <person name="Armbrust E.V."/>
            <person name="Aves S.J."/>
            <person name="Beiko R.G."/>
            <person name="Coutinho P."/>
            <person name="Dacks J.B."/>
            <person name="Durnford D.G."/>
            <person name="Fast N.M."/>
            <person name="Green B.R."/>
            <person name="Grisdale C."/>
            <person name="Hempe F."/>
            <person name="Henrissat B."/>
            <person name="Hoppner M.P."/>
            <person name="Ishida K.-I."/>
            <person name="Kim E."/>
            <person name="Koreny L."/>
            <person name="Kroth P.G."/>
            <person name="Liu Y."/>
            <person name="Malik S.-B."/>
            <person name="Maier U.G."/>
            <person name="McRose D."/>
            <person name="Mock T."/>
            <person name="Neilson J.A."/>
            <person name="Onodera N.T."/>
            <person name="Poole A.M."/>
            <person name="Pritham E.J."/>
            <person name="Richards T.A."/>
            <person name="Rocap G."/>
            <person name="Roy S.W."/>
            <person name="Sarai C."/>
            <person name="Schaack S."/>
            <person name="Shirato S."/>
            <person name="Slamovits C.H."/>
            <person name="Spencer D.F."/>
            <person name="Suzuki S."/>
            <person name="Worden A.Z."/>
            <person name="Zauner S."/>
            <person name="Barry K."/>
            <person name="Bell C."/>
            <person name="Bharti A.K."/>
            <person name="Crow J.A."/>
            <person name="Grimwood J."/>
            <person name="Kramer R."/>
            <person name="Lindquist E."/>
            <person name="Lucas S."/>
            <person name="Salamov A."/>
            <person name="McFadden G.I."/>
            <person name="Lane C.E."/>
            <person name="Keeling P.J."/>
            <person name="Gray M.W."/>
            <person name="Grigoriev I.V."/>
            <person name="Archibald J.M."/>
        </authorList>
    </citation>
    <scope>NUCLEOTIDE SEQUENCE</scope>
    <source>
        <strain evidence="3">CCMP2712</strain>
    </source>
</reference>